<evidence type="ECO:0000313" key="8">
    <source>
        <dbReference type="EMBL" id="KAA2238621.1"/>
    </source>
</evidence>
<evidence type="ECO:0000313" key="9">
    <source>
        <dbReference type="Proteomes" id="UP000324611"/>
    </source>
</evidence>
<dbReference type="SUPFAM" id="SSF102114">
    <property type="entry name" value="Radical SAM enzymes"/>
    <property type="match status" value="1"/>
</dbReference>
<gene>
    <name evidence="8" type="ORF">F0L74_20570</name>
</gene>
<dbReference type="Gene3D" id="3.20.20.70">
    <property type="entry name" value="Aldolase class I"/>
    <property type="match status" value="1"/>
</dbReference>
<keyword evidence="3" id="KW-0949">S-adenosyl-L-methionine</keyword>
<reference evidence="8 9" key="1">
    <citation type="submission" date="2019-09" db="EMBL/GenBank/DDBJ databases">
        <title>Chitinophaga ginsengihumi sp. nov., isolated from soil of ginseng rhizosphere.</title>
        <authorList>
            <person name="Lee J."/>
        </authorList>
    </citation>
    <scope>NUCLEOTIDE SEQUENCE [LARGE SCALE GENOMIC DNA]</scope>
    <source>
        <strain evidence="8 9">BN140078</strain>
    </source>
</reference>
<dbReference type="CDD" id="cd01335">
    <property type="entry name" value="Radical_SAM"/>
    <property type="match status" value="1"/>
</dbReference>
<dbReference type="UniPathway" id="UPA00782"/>
<keyword evidence="9" id="KW-1185">Reference proteome</keyword>
<dbReference type="Proteomes" id="UP000324611">
    <property type="component" value="Unassembled WGS sequence"/>
</dbReference>
<sequence>MKTSRYNIFFDYEGQKIGFNSYRREYIALDPMLHEMYEASARRADFLELSEVHPEFYNFLVEKGFLVEPDMDELEQVKKLVNMIDNDESRFELHINPTMNCNFKCWYCYETHIKDSRMDGHTRENVIRFVNAILEERPSIRDFSMSWFGGEPLLYHKKVIMPLLEQAYEICRGKGITFSSAMTTNALLINQEVIDHAKRFNLSFFQITLDGHRERHDKVRFVSKEKGSYDAIVSNIKLLIKNQLRVLVRINCSPETIAGLEDIVNDFADLTEFERNFISFDIHKVWQEHDVIDNEALSDARWLYREKGFVVSTAAYDTVLNSCYGDHRNHATINYNGEVFKCTARDFTTKNSEGLLGGDGQIQWNPKYEKRLNSKFKNRPCLECPIMPICNGGCSQQAIEHEGIDYCVHDFDENKKKQVVIDRFLESLLEA</sequence>
<evidence type="ECO:0000256" key="1">
    <source>
        <dbReference type="ARBA" id="ARBA00001966"/>
    </source>
</evidence>
<keyword evidence="6" id="KW-0411">Iron-sulfur</keyword>
<evidence type="ECO:0000259" key="7">
    <source>
        <dbReference type="Pfam" id="PF04055"/>
    </source>
</evidence>
<name>A0A5B2VHL2_9BACT</name>
<dbReference type="SFLD" id="SFLDG01067">
    <property type="entry name" value="SPASM/twitch_domain_containing"/>
    <property type="match status" value="1"/>
</dbReference>
<dbReference type="InterPro" id="IPR013785">
    <property type="entry name" value="Aldolase_TIM"/>
</dbReference>
<dbReference type="PANTHER" id="PTHR43787:SF3">
    <property type="entry name" value="ARYLSULFATASE REGULATORY PROTEIN"/>
    <property type="match status" value="1"/>
</dbReference>
<dbReference type="InterPro" id="IPR023885">
    <property type="entry name" value="4Fe4S-binding_SPASM_dom"/>
</dbReference>
<evidence type="ECO:0000256" key="4">
    <source>
        <dbReference type="ARBA" id="ARBA00022723"/>
    </source>
</evidence>
<comment type="cofactor">
    <cofactor evidence="1">
        <name>[4Fe-4S] cluster</name>
        <dbReference type="ChEBI" id="CHEBI:49883"/>
    </cofactor>
</comment>
<dbReference type="InterPro" id="IPR007197">
    <property type="entry name" value="rSAM"/>
</dbReference>
<keyword evidence="2" id="KW-0004">4Fe-4S</keyword>
<dbReference type="AlphaFoldDB" id="A0A5B2VHL2"/>
<dbReference type="RefSeq" id="WP_149839800.1">
    <property type="nucleotide sequence ID" value="NZ_VUOC01000004.1"/>
</dbReference>
<dbReference type="NCBIfam" id="TIGR04085">
    <property type="entry name" value="rSAM_more_4Fe4S"/>
    <property type="match status" value="1"/>
</dbReference>
<comment type="caution">
    <text evidence="8">The sequence shown here is derived from an EMBL/GenBank/DDBJ whole genome shotgun (WGS) entry which is preliminary data.</text>
</comment>
<accession>A0A5B2VHL2</accession>
<reference evidence="8 9" key="2">
    <citation type="submission" date="2019-09" db="EMBL/GenBank/DDBJ databases">
        <authorList>
            <person name="Jin C."/>
        </authorList>
    </citation>
    <scope>NUCLEOTIDE SEQUENCE [LARGE SCALE GENOMIC DNA]</scope>
    <source>
        <strain evidence="8 9">BN140078</strain>
    </source>
</reference>
<evidence type="ECO:0000256" key="2">
    <source>
        <dbReference type="ARBA" id="ARBA00022485"/>
    </source>
</evidence>
<proteinExistence type="predicted"/>
<feature type="domain" description="Radical SAM core" evidence="7">
    <location>
        <begin position="95"/>
        <end position="266"/>
    </location>
</feature>
<dbReference type="PANTHER" id="PTHR43787">
    <property type="entry name" value="FEMO COFACTOR BIOSYNTHESIS PROTEIN NIFB-RELATED"/>
    <property type="match status" value="1"/>
</dbReference>
<evidence type="ECO:0000256" key="6">
    <source>
        <dbReference type="ARBA" id="ARBA00023014"/>
    </source>
</evidence>
<dbReference type="GO" id="GO:0051539">
    <property type="term" value="F:4 iron, 4 sulfur cluster binding"/>
    <property type="evidence" value="ECO:0007669"/>
    <property type="project" value="UniProtKB-KW"/>
</dbReference>
<organism evidence="8 9">
    <name type="scientific">Chitinophaga agrisoli</name>
    <dbReference type="NCBI Taxonomy" id="2607653"/>
    <lineage>
        <taxon>Bacteria</taxon>
        <taxon>Pseudomonadati</taxon>
        <taxon>Bacteroidota</taxon>
        <taxon>Chitinophagia</taxon>
        <taxon>Chitinophagales</taxon>
        <taxon>Chitinophagaceae</taxon>
        <taxon>Chitinophaga</taxon>
    </lineage>
</organism>
<dbReference type="Pfam" id="PF04055">
    <property type="entry name" value="Radical_SAM"/>
    <property type="match status" value="1"/>
</dbReference>
<dbReference type="InterPro" id="IPR058240">
    <property type="entry name" value="rSAM_sf"/>
</dbReference>
<evidence type="ECO:0000256" key="3">
    <source>
        <dbReference type="ARBA" id="ARBA00022691"/>
    </source>
</evidence>
<dbReference type="EMBL" id="VUOC01000004">
    <property type="protein sequence ID" value="KAA2238621.1"/>
    <property type="molecule type" value="Genomic_DNA"/>
</dbReference>
<evidence type="ECO:0000256" key="5">
    <source>
        <dbReference type="ARBA" id="ARBA00023004"/>
    </source>
</evidence>
<keyword evidence="5" id="KW-0408">Iron</keyword>
<dbReference type="SFLD" id="SFLDS00029">
    <property type="entry name" value="Radical_SAM"/>
    <property type="match status" value="1"/>
</dbReference>
<dbReference type="GO" id="GO:0003824">
    <property type="term" value="F:catalytic activity"/>
    <property type="evidence" value="ECO:0007669"/>
    <property type="project" value="InterPro"/>
</dbReference>
<keyword evidence="4" id="KW-0479">Metal-binding</keyword>
<protein>
    <submittedName>
        <fullName evidence="8">Radical SAM protein</fullName>
    </submittedName>
</protein>
<dbReference type="GO" id="GO:0046872">
    <property type="term" value="F:metal ion binding"/>
    <property type="evidence" value="ECO:0007669"/>
    <property type="project" value="UniProtKB-KW"/>
</dbReference>